<accession>A0A9Q9AN96</accession>
<evidence type="ECO:0000313" key="2">
    <source>
        <dbReference type="Proteomes" id="UP001056384"/>
    </source>
</evidence>
<protein>
    <submittedName>
        <fullName evidence="1">Uncharacterized protein</fullName>
    </submittedName>
</protein>
<name>A0A9Q9AN96_9PEZI</name>
<keyword evidence="2" id="KW-1185">Reference proteome</keyword>
<dbReference type="AlphaFoldDB" id="A0A9Q9AN96"/>
<evidence type="ECO:0000313" key="1">
    <source>
        <dbReference type="EMBL" id="USW52429.1"/>
    </source>
</evidence>
<organism evidence="1 2">
    <name type="scientific">Septoria linicola</name>
    <dbReference type="NCBI Taxonomy" id="215465"/>
    <lineage>
        <taxon>Eukaryota</taxon>
        <taxon>Fungi</taxon>
        <taxon>Dikarya</taxon>
        <taxon>Ascomycota</taxon>
        <taxon>Pezizomycotina</taxon>
        <taxon>Dothideomycetes</taxon>
        <taxon>Dothideomycetidae</taxon>
        <taxon>Mycosphaerellales</taxon>
        <taxon>Mycosphaerellaceae</taxon>
        <taxon>Septoria</taxon>
    </lineage>
</organism>
<dbReference type="Proteomes" id="UP001056384">
    <property type="component" value="Chromosome 4"/>
</dbReference>
<proteinExistence type="predicted"/>
<dbReference type="EMBL" id="CP099421">
    <property type="protein sequence ID" value="USW52429.1"/>
    <property type="molecule type" value="Genomic_DNA"/>
</dbReference>
<sequence length="29" mass="3272">MTIPIMSTQEAHAYDFFRSQTINQLPGSS</sequence>
<gene>
    <name evidence="1" type="ORF">Slin15195_G057480</name>
</gene>
<reference evidence="1" key="1">
    <citation type="submission" date="2022-06" db="EMBL/GenBank/DDBJ databases">
        <title>Complete genome sequences of two strains of the flax pathogen Septoria linicola.</title>
        <authorList>
            <person name="Lapalu N."/>
            <person name="Simon A."/>
            <person name="Demenou B."/>
            <person name="Paumier D."/>
            <person name="Guillot M.-P."/>
            <person name="Gout L."/>
            <person name="Valade R."/>
        </authorList>
    </citation>
    <scope>NUCLEOTIDE SEQUENCE</scope>
    <source>
        <strain evidence="1">SE15195</strain>
    </source>
</reference>